<keyword evidence="1" id="KW-0472">Membrane</keyword>
<dbReference type="Proteomes" id="UP000748752">
    <property type="component" value="Unassembled WGS sequence"/>
</dbReference>
<feature type="transmembrane region" description="Helical" evidence="1">
    <location>
        <begin position="260"/>
        <end position="279"/>
    </location>
</feature>
<dbReference type="RefSeq" id="WP_200234884.1">
    <property type="nucleotide sequence ID" value="NZ_NRRV01000009.1"/>
</dbReference>
<feature type="transmembrane region" description="Helical" evidence="1">
    <location>
        <begin position="351"/>
        <end position="374"/>
    </location>
</feature>
<protein>
    <recommendedName>
        <fullName evidence="4">ABC transporter permease</fullName>
    </recommendedName>
</protein>
<proteinExistence type="predicted"/>
<keyword evidence="1" id="KW-0812">Transmembrane</keyword>
<feature type="transmembrane region" description="Helical" evidence="1">
    <location>
        <begin position="285"/>
        <end position="304"/>
    </location>
</feature>
<dbReference type="InterPro" id="IPR030802">
    <property type="entry name" value="Permease_MalE"/>
</dbReference>
<sequence>MTDTAPPTVDLHSDGEHATLVLGGSWRLSQRLPRLARAERLLARAPAATRLDFDTTALTDWDSGLVTFIAGLDQRCHERGIACDAHGLPAGLRKLLELARSVPQTGRGGHAMQPTPSFLTRVGSDALDLVQSTGEIMEFFGEGTLAFRRFLLGRARFKQSDLWVIMQEAGADALPIVGLVSFLVGMILGYIGDQQLAEFGAQIYVADLVGLATVIQMGALVTAIVLAGRTGAAFAARIGTMQVNEEIDALRTLGISPMEFLVLPRMLALIAMTPLLAIYADLLGILGGAFVGSVVGGITLSAYMTQTQLAIGWNHIIQGLIAATVYGAIVAASGCLRGMQCGRSAAAVGEATTSAVVTAIVFIVIAAAVLTIIFDAVGLS</sequence>
<comment type="caution">
    <text evidence="2">The sequence shown here is derived from an EMBL/GenBank/DDBJ whole genome shotgun (WGS) entry which is preliminary data.</text>
</comment>
<dbReference type="PANTHER" id="PTHR30188">
    <property type="entry name" value="ABC TRANSPORTER PERMEASE PROTEIN-RELATED"/>
    <property type="match status" value="1"/>
</dbReference>
<evidence type="ECO:0000256" key="1">
    <source>
        <dbReference type="SAM" id="Phobius"/>
    </source>
</evidence>
<gene>
    <name evidence="2" type="ORF">CKO31_05670</name>
</gene>
<feature type="transmembrane region" description="Helical" evidence="1">
    <location>
        <begin position="316"/>
        <end position="339"/>
    </location>
</feature>
<name>A0ABS1CEA3_9GAMM</name>
<evidence type="ECO:0008006" key="4">
    <source>
        <dbReference type="Google" id="ProtNLM"/>
    </source>
</evidence>
<dbReference type="EMBL" id="NRRV01000009">
    <property type="protein sequence ID" value="MBK1630241.1"/>
    <property type="molecule type" value="Genomic_DNA"/>
</dbReference>
<keyword evidence="1" id="KW-1133">Transmembrane helix</keyword>
<evidence type="ECO:0000313" key="2">
    <source>
        <dbReference type="EMBL" id="MBK1630241.1"/>
    </source>
</evidence>
<organism evidence="2 3">
    <name type="scientific">Thiohalocapsa halophila</name>
    <dbReference type="NCBI Taxonomy" id="69359"/>
    <lineage>
        <taxon>Bacteria</taxon>
        <taxon>Pseudomonadati</taxon>
        <taxon>Pseudomonadota</taxon>
        <taxon>Gammaproteobacteria</taxon>
        <taxon>Chromatiales</taxon>
        <taxon>Chromatiaceae</taxon>
        <taxon>Thiohalocapsa</taxon>
    </lineage>
</organism>
<evidence type="ECO:0000313" key="3">
    <source>
        <dbReference type="Proteomes" id="UP000748752"/>
    </source>
</evidence>
<keyword evidence="3" id="KW-1185">Reference proteome</keyword>
<dbReference type="PANTHER" id="PTHR30188:SF3">
    <property type="entry name" value="ABC TRANSPORTER PERMEASE"/>
    <property type="match status" value="1"/>
</dbReference>
<feature type="transmembrane region" description="Helical" evidence="1">
    <location>
        <begin position="173"/>
        <end position="191"/>
    </location>
</feature>
<reference evidence="2 3" key="1">
    <citation type="journal article" date="2020" name="Microorganisms">
        <title>Osmotic Adaptation and Compatible Solute Biosynthesis of Phototrophic Bacteria as Revealed from Genome Analyses.</title>
        <authorList>
            <person name="Imhoff J.F."/>
            <person name="Rahn T."/>
            <person name="Kunzel S."/>
            <person name="Keller A."/>
            <person name="Neulinger S.C."/>
        </authorList>
    </citation>
    <scope>NUCLEOTIDE SEQUENCE [LARGE SCALE GENOMIC DNA]</scope>
    <source>
        <strain evidence="2 3">DSM 6210</strain>
    </source>
</reference>
<dbReference type="Pfam" id="PF02405">
    <property type="entry name" value="MlaE"/>
    <property type="match status" value="1"/>
</dbReference>
<accession>A0ABS1CEA3</accession>
<feature type="transmembrane region" description="Helical" evidence="1">
    <location>
        <begin position="203"/>
        <end position="227"/>
    </location>
</feature>